<comment type="similarity">
    <text evidence="1">Belongs to the nitroreductase family.</text>
</comment>
<dbReference type="Pfam" id="PF00881">
    <property type="entry name" value="Nitroreductase"/>
    <property type="match status" value="1"/>
</dbReference>
<dbReference type="Gene3D" id="3.40.109.10">
    <property type="entry name" value="NADH Oxidase"/>
    <property type="match status" value="1"/>
</dbReference>
<keyword evidence="2" id="KW-0560">Oxidoreductase</keyword>
<dbReference type="InterPro" id="IPR029479">
    <property type="entry name" value="Nitroreductase"/>
</dbReference>
<name>A0A9D1HSV3_9FIRM</name>
<evidence type="ECO:0000313" key="5">
    <source>
        <dbReference type="Proteomes" id="UP000824088"/>
    </source>
</evidence>
<gene>
    <name evidence="4" type="ORF">IAD51_05775</name>
</gene>
<accession>A0A9D1HSV3</accession>
<organism evidence="4 5">
    <name type="scientific">Candidatus Limadaptatus stercorigallinarum</name>
    <dbReference type="NCBI Taxonomy" id="2840845"/>
    <lineage>
        <taxon>Bacteria</taxon>
        <taxon>Bacillati</taxon>
        <taxon>Bacillota</taxon>
        <taxon>Clostridia</taxon>
        <taxon>Eubacteriales</taxon>
        <taxon>Candidatus Limadaptatus</taxon>
    </lineage>
</organism>
<reference evidence="4" key="2">
    <citation type="journal article" date="2021" name="PeerJ">
        <title>Extensive microbial diversity within the chicken gut microbiome revealed by metagenomics and culture.</title>
        <authorList>
            <person name="Gilroy R."/>
            <person name="Ravi A."/>
            <person name="Getino M."/>
            <person name="Pursley I."/>
            <person name="Horton D.L."/>
            <person name="Alikhan N.F."/>
            <person name="Baker D."/>
            <person name="Gharbi K."/>
            <person name="Hall N."/>
            <person name="Watson M."/>
            <person name="Adriaenssens E.M."/>
            <person name="Foster-Nyarko E."/>
            <person name="Jarju S."/>
            <person name="Secka A."/>
            <person name="Antonio M."/>
            <person name="Oren A."/>
            <person name="Chaudhuri R.R."/>
            <person name="La Ragione R."/>
            <person name="Hildebrand F."/>
            <person name="Pallen M.J."/>
        </authorList>
    </citation>
    <scope>NUCLEOTIDE SEQUENCE</scope>
    <source>
        <strain evidence="4">1063</strain>
    </source>
</reference>
<evidence type="ECO:0000313" key="4">
    <source>
        <dbReference type="EMBL" id="HIU21719.1"/>
    </source>
</evidence>
<feature type="domain" description="Nitroreductase" evidence="3">
    <location>
        <begin position="8"/>
        <end position="157"/>
    </location>
</feature>
<dbReference type="SUPFAM" id="SSF55469">
    <property type="entry name" value="FMN-dependent nitroreductase-like"/>
    <property type="match status" value="1"/>
</dbReference>
<dbReference type="EMBL" id="DVMN01000103">
    <property type="protein sequence ID" value="HIU21719.1"/>
    <property type="molecule type" value="Genomic_DNA"/>
</dbReference>
<protein>
    <submittedName>
        <fullName evidence="4">Nitroreductase family protein</fullName>
    </submittedName>
</protein>
<dbReference type="AlphaFoldDB" id="A0A9D1HSV3"/>
<dbReference type="GO" id="GO:0016491">
    <property type="term" value="F:oxidoreductase activity"/>
    <property type="evidence" value="ECO:0007669"/>
    <property type="project" value="UniProtKB-KW"/>
</dbReference>
<evidence type="ECO:0000259" key="3">
    <source>
        <dbReference type="Pfam" id="PF00881"/>
    </source>
</evidence>
<dbReference type="Proteomes" id="UP000824088">
    <property type="component" value="Unassembled WGS sequence"/>
</dbReference>
<sequence length="180" mass="19642">MDFLELCKRRESCRSYADEPVSDAALREIVEAGRIAPSACNSQPWKFYVVGSGSESLSGMRQAAQIAGNNKFAAKASAFIVVFREKPNYSERIGQVLFGREFSAIDIGLTVENMALCATSLGLGTCILGMFDERAVKTCIGLDKKDKRKVELVIAIGVPASAEPRPKKRKSTEEIAVFVK</sequence>
<dbReference type="InterPro" id="IPR000415">
    <property type="entry name" value="Nitroreductase-like"/>
</dbReference>
<comment type="caution">
    <text evidence="4">The sequence shown here is derived from an EMBL/GenBank/DDBJ whole genome shotgun (WGS) entry which is preliminary data.</text>
</comment>
<proteinExistence type="inferred from homology"/>
<evidence type="ECO:0000256" key="2">
    <source>
        <dbReference type="ARBA" id="ARBA00023002"/>
    </source>
</evidence>
<reference evidence="4" key="1">
    <citation type="submission" date="2020-10" db="EMBL/GenBank/DDBJ databases">
        <authorList>
            <person name="Gilroy R."/>
        </authorList>
    </citation>
    <scope>NUCLEOTIDE SEQUENCE</scope>
    <source>
        <strain evidence="4">1063</strain>
    </source>
</reference>
<dbReference type="PANTHER" id="PTHR43673:SF10">
    <property type="entry name" value="NADH DEHYDROGENASE_NAD(P)H NITROREDUCTASE XCC3605-RELATED"/>
    <property type="match status" value="1"/>
</dbReference>
<dbReference type="PANTHER" id="PTHR43673">
    <property type="entry name" value="NAD(P)H NITROREDUCTASE YDGI-RELATED"/>
    <property type="match status" value="1"/>
</dbReference>
<evidence type="ECO:0000256" key="1">
    <source>
        <dbReference type="ARBA" id="ARBA00007118"/>
    </source>
</evidence>